<dbReference type="PATRIC" id="fig|1081904.3.peg.1489"/>
<sequence>MSKKVAVLAVNPVNGLGLFTYLENFFENKIEYRLFAVSDSTDIKTNSGVALRTDDVIEGLVGHAADYDALVFSCGDAVPVFAQNADKPYNQLLIQVIKEFGAADKLLIGHCGAGVFFDIAGVDSGKQIACHPYVKDTIKNGSYTAAPCIVDGNIYTAAEEKELHLLMPEVINALK</sequence>
<proteinExistence type="predicted"/>
<dbReference type="AlphaFoldDB" id="U2MN04"/>
<name>U2MN04_9BACT</name>
<comment type="caution">
    <text evidence="2">The sequence shown here is derived from an EMBL/GenBank/DDBJ whole genome shotgun (WGS) entry which is preliminary data.</text>
</comment>
<protein>
    <submittedName>
        <fullName evidence="2">DJ-1/PfpI family protein</fullName>
    </submittedName>
</protein>
<dbReference type="Gene3D" id="3.40.50.880">
    <property type="match status" value="1"/>
</dbReference>
<accession>U2MN04</accession>
<keyword evidence="3" id="KW-1185">Reference proteome</keyword>
<dbReference type="InterPro" id="IPR029062">
    <property type="entry name" value="Class_I_gatase-like"/>
</dbReference>
<dbReference type="EMBL" id="AWET01000036">
    <property type="protein sequence ID" value="ERK00639.1"/>
    <property type="molecule type" value="Genomic_DNA"/>
</dbReference>
<reference evidence="2 3" key="1">
    <citation type="submission" date="2013-08" db="EMBL/GenBank/DDBJ databases">
        <authorList>
            <person name="Durkin A.S."/>
            <person name="Haft D.R."/>
            <person name="McCorrison J."/>
            <person name="Torralba M."/>
            <person name="Gillis M."/>
            <person name="Haft D.H."/>
            <person name="Methe B."/>
            <person name="Sutton G."/>
            <person name="Nelson K.E."/>
        </authorList>
    </citation>
    <scope>NUCLEOTIDE SEQUENCE [LARGE SCALE GENOMIC DNA]</scope>
    <source>
        <strain evidence="2 3">F0068</strain>
    </source>
</reference>
<evidence type="ECO:0000313" key="3">
    <source>
        <dbReference type="Proteomes" id="UP000016600"/>
    </source>
</evidence>
<gene>
    <name evidence="2" type="ORF">HMPREF1218_0457</name>
</gene>
<dbReference type="Proteomes" id="UP000016600">
    <property type="component" value="Unassembled WGS sequence"/>
</dbReference>
<evidence type="ECO:0000259" key="1">
    <source>
        <dbReference type="Pfam" id="PF01965"/>
    </source>
</evidence>
<dbReference type="RefSeq" id="WP_021584197.1">
    <property type="nucleotide sequence ID" value="NZ_AWET01000036.1"/>
</dbReference>
<dbReference type="Pfam" id="PF01965">
    <property type="entry name" value="DJ-1_PfpI"/>
    <property type="match status" value="1"/>
</dbReference>
<feature type="domain" description="DJ-1/PfpI" evidence="1">
    <location>
        <begin position="3"/>
        <end position="171"/>
    </location>
</feature>
<organism evidence="2 3">
    <name type="scientific">Hoylesella pleuritidis F0068</name>
    <dbReference type="NCBI Taxonomy" id="1081904"/>
    <lineage>
        <taxon>Bacteria</taxon>
        <taxon>Pseudomonadati</taxon>
        <taxon>Bacteroidota</taxon>
        <taxon>Bacteroidia</taxon>
        <taxon>Bacteroidales</taxon>
        <taxon>Prevotellaceae</taxon>
        <taxon>Hoylesella</taxon>
    </lineage>
</organism>
<dbReference type="SUPFAM" id="SSF52317">
    <property type="entry name" value="Class I glutamine amidotransferase-like"/>
    <property type="match status" value="1"/>
</dbReference>
<evidence type="ECO:0000313" key="2">
    <source>
        <dbReference type="EMBL" id="ERK00639.1"/>
    </source>
</evidence>
<dbReference type="InterPro" id="IPR002818">
    <property type="entry name" value="DJ-1/PfpI"/>
</dbReference>